<protein>
    <submittedName>
        <fullName evidence="2">Uncharacterized protein</fullName>
    </submittedName>
</protein>
<sequence length="850" mass="92247">MKTILFTIFYSLNYSYALADEVKCSGYNAPPTPSSLENLVNDCALQKNLASDPLVQQEHRKKVYGKLADKLATQIKQNSENISMLTTFYNANGQDLMMNSKDVAQSCRLDAIKSIETCGGKNSGPLQKYKLDLLKSKLPKSKNTPFSNDSSLYGIMAGKFYSDLGMNDKENTLQCPIAGAAGSFMLQSQLDEVSAEEIARSINSNGFNSQIFEEYPQLKIIQNAKDPAFVESFLSYVKNKPASSKAKDYIAKFFFDSKNQQKLAPTLADQCGRITQNLNEFLCSDITELGSLDDNASRNLFNKLNTTDSMEDQYEVDFSDPTDPNEPSVLTAYGLQCLAKEKKMSQSNKSLSENGASIDNWYDDFTNNIRAEESEEKSKTVVGQFCSMYTCQDANSKKQNSCKTGGPLASAELRKSLGCDLIPVGNNCNVQGLKNIAYMESLEKLKKDSKDQVATKASSTSSATSSTDTSNSTEEKIVSGRLPNFASNYFGVEGSLKALGKPVTTFAVTEKKQEFAEKKLASADPVYKTPEVMKAQQPNKAPVATTADNSSVRPSYTPTRMTQTAPQAKTASAERTGLETNFAAKTTKTKAQKVIESDSLNESSRLRDEMEKMIADIKSTKQEISASHDTIAASESALGNKAYSASNGLVSPVNRAEQERLKRLEQSLNDKANRLEDYRRELDNRNFAQTGSTDDGANRSTASNGSGGGGGSAGGSGGSMGGGSASSGSGSAAKLTAGGNAKVDGKNNNTAALIQSGVESSTLTVDELSHLSPENLKKLGIDSTRPFTLKVTFESKTYEVPVKSFIYKGANILGPIMDPRNKELNDFLMKSPLFKQYIDYKFAKENQSGN</sequence>
<dbReference type="RefSeq" id="WP_323578289.1">
    <property type="nucleotide sequence ID" value="NZ_JAYGJQ010000002.1"/>
</dbReference>
<name>A0ABU5VY92_9BACT</name>
<evidence type="ECO:0000313" key="3">
    <source>
        <dbReference type="Proteomes" id="UP001302274"/>
    </source>
</evidence>
<accession>A0ABU5VY92</accession>
<dbReference type="Proteomes" id="UP001302274">
    <property type="component" value="Unassembled WGS sequence"/>
</dbReference>
<gene>
    <name evidence="2" type="ORF">SHI21_17565</name>
</gene>
<feature type="compositionally biased region" description="Gly residues" evidence="1">
    <location>
        <begin position="705"/>
        <end position="725"/>
    </location>
</feature>
<feature type="compositionally biased region" description="Polar residues" evidence="1">
    <location>
        <begin position="546"/>
        <end position="570"/>
    </location>
</feature>
<feature type="region of interest" description="Disordered" evidence="1">
    <location>
        <begin position="449"/>
        <end position="476"/>
    </location>
</feature>
<organism evidence="2 3">
    <name type="scientific">Bacteriovorax antarcticus</name>
    <dbReference type="NCBI Taxonomy" id="3088717"/>
    <lineage>
        <taxon>Bacteria</taxon>
        <taxon>Pseudomonadati</taxon>
        <taxon>Bdellovibrionota</taxon>
        <taxon>Bacteriovoracia</taxon>
        <taxon>Bacteriovoracales</taxon>
        <taxon>Bacteriovoracaceae</taxon>
        <taxon>Bacteriovorax</taxon>
    </lineage>
</organism>
<proteinExistence type="predicted"/>
<feature type="compositionally biased region" description="Polar residues" evidence="1">
    <location>
        <begin position="686"/>
        <end position="695"/>
    </location>
</feature>
<feature type="region of interest" description="Disordered" evidence="1">
    <location>
        <begin position="532"/>
        <end position="574"/>
    </location>
</feature>
<reference evidence="2 3" key="1">
    <citation type="submission" date="2023-11" db="EMBL/GenBank/DDBJ databases">
        <title>A Novel Polar Bacteriovorax (B. antarcticus) Isolated from the Biocrust in Antarctica.</title>
        <authorList>
            <person name="Mun W."/>
            <person name="Choi S.Y."/>
            <person name="Mitchell R.J."/>
        </authorList>
    </citation>
    <scope>NUCLEOTIDE SEQUENCE [LARGE SCALE GENOMIC DNA]</scope>
    <source>
        <strain evidence="2 3">PP10</strain>
    </source>
</reference>
<dbReference type="EMBL" id="JAYGJQ010000002">
    <property type="protein sequence ID" value="MEA9358045.1"/>
    <property type="molecule type" value="Genomic_DNA"/>
</dbReference>
<feature type="region of interest" description="Disordered" evidence="1">
    <location>
        <begin position="679"/>
        <end position="746"/>
    </location>
</feature>
<comment type="caution">
    <text evidence="2">The sequence shown here is derived from an EMBL/GenBank/DDBJ whole genome shotgun (WGS) entry which is preliminary data.</text>
</comment>
<evidence type="ECO:0000256" key="1">
    <source>
        <dbReference type="SAM" id="MobiDB-lite"/>
    </source>
</evidence>
<feature type="compositionally biased region" description="Low complexity" evidence="1">
    <location>
        <begin position="726"/>
        <end position="739"/>
    </location>
</feature>
<keyword evidence="3" id="KW-1185">Reference proteome</keyword>
<evidence type="ECO:0000313" key="2">
    <source>
        <dbReference type="EMBL" id="MEA9358045.1"/>
    </source>
</evidence>
<feature type="compositionally biased region" description="Low complexity" evidence="1">
    <location>
        <begin position="454"/>
        <end position="472"/>
    </location>
</feature>